<protein>
    <submittedName>
        <fullName evidence="2">Endonuclease, Uma2 family (Restriction endonuclease fold)</fullName>
    </submittedName>
</protein>
<dbReference type="CDD" id="cd06260">
    <property type="entry name" value="DUF820-like"/>
    <property type="match status" value="1"/>
</dbReference>
<dbReference type="EMBL" id="FUYB01000027">
    <property type="protein sequence ID" value="SKA94504.1"/>
    <property type="molecule type" value="Genomic_DNA"/>
</dbReference>
<sequence>MGALPQTNSISPEDYLRLENDRADEGTRCEYNNGLVYAMAGASRNHNILSMKLANLLFNHLAGSRCQVFQSDMKVAIETLGDTRFYYPDVQVSCEEETDTYANKSPCLIIEVLSVSTVQKDRSEKLSGYRLIPALQEYVLCSQDSPYVEVYRRRKEWKLEYFTTGQVLNLESVGLDVSVDELYIFLSK</sequence>
<keyword evidence="2" id="KW-0540">Nuclease</keyword>
<dbReference type="AlphaFoldDB" id="A0A1T4XYA9"/>
<dbReference type="PANTHER" id="PTHR36558">
    <property type="entry name" value="GLR1098 PROTEIN"/>
    <property type="match status" value="1"/>
</dbReference>
<dbReference type="Proteomes" id="UP000190460">
    <property type="component" value="Unassembled WGS sequence"/>
</dbReference>
<accession>A0A1T4XYA9</accession>
<feature type="domain" description="Putative restriction endonuclease" evidence="1">
    <location>
        <begin position="12"/>
        <end position="173"/>
    </location>
</feature>
<dbReference type="Gene3D" id="3.90.1570.10">
    <property type="entry name" value="tt1808, chain A"/>
    <property type="match status" value="1"/>
</dbReference>
<proteinExistence type="predicted"/>
<dbReference type="RefSeq" id="WP_078924133.1">
    <property type="nucleotide sequence ID" value="NZ_FUYB01000027.1"/>
</dbReference>
<organism evidence="2 3">
    <name type="scientific">Thiothrix eikelboomii</name>
    <dbReference type="NCBI Taxonomy" id="92487"/>
    <lineage>
        <taxon>Bacteria</taxon>
        <taxon>Pseudomonadati</taxon>
        <taxon>Pseudomonadota</taxon>
        <taxon>Gammaproteobacteria</taxon>
        <taxon>Thiotrichales</taxon>
        <taxon>Thiotrichaceae</taxon>
        <taxon>Thiothrix</taxon>
    </lineage>
</organism>
<evidence type="ECO:0000313" key="2">
    <source>
        <dbReference type="EMBL" id="SKA94504.1"/>
    </source>
</evidence>
<dbReference type="InterPro" id="IPR011335">
    <property type="entry name" value="Restrct_endonuc-II-like"/>
</dbReference>
<dbReference type="SUPFAM" id="SSF52980">
    <property type="entry name" value="Restriction endonuclease-like"/>
    <property type="match status" value="1"/>
</dbReference>
<evidence type="ECO:0000313" key="3">
    <source>
        <dbReference type="Proteomes" id="UP000190460"/>
    </source>
</evidence>
<keyword evidence="3" id="KW-1185">Reference proteome</keyword>
<gene>
    <name evidence="2" type="ORF">SAMN02745130_03659</name>
</gene>
<dbReference type="InterPro" id="IPR012296">
    <property type="entry name" value="Nuclease_put_TT1808"/>
</dbReference>
<dbReference type="Pfam" id="PF05685">
    <property type="entry name" value="Uma2"/>
    <property type="match status" value="1"/>
</dbReference>
<keyword evidence="2" id="KW-0255">Endonuclease</keyword>
<dbReference type="PANTHER" id="PTHR36558:SF1">
    <property type="entry name" value="RESTRICTION ENDONUCLEASE DOMAIN-CONTAINING PROTEIN-RELATED"/>
    <property type="match status" value="1"/>
</dbReference>
<reference evidence="2 3" key="1">
    <citation type="submission" date="2017-02" db="EMBL/GenBank/DDBJ databases">
        <authorList>
            <person name="Peterson S.W."/>
        </authorList>
    </citation>
    <scope>NUCLEOTIDE SEQUENCE [LARGE SCALE GENOMIC DNA]</scope>
    <source>
        <strain evidence="2 3">ATCC 49788</strain>
    </source>
</reference>
<dbReference type="OrthoDB" id="26750at2"/>
<keyword evidence="2" id="KW-0378">Hydrolase</keyword>
<dbReference type="InterPro" id="IPR008538">
    <property type="entry name" value="Uma2"/>
</dbReference>
<dbReference type="GO" id="GO:0004519">
    <property type="term" value="F:endonuclease activity"/>
    <property type="evidence" value="ECO:0007669"/>
    <property type="project" value="UniProtKB-KW"/>
</dbReference>
<evidence type="ECO:0000259" key="1">
    <source>
        <dbReference type="Pfam" id="PF05685"/>
    </source>
</evidence>
<name>A0A1T4XYA9_9GAMM</name>